<sequence>MFVRTASAEFFSQILNLHRTVTILFAAIFLVAASLGQASANSRYAAYVMDAKTGKVLFSSNADSRRYPASLTKMMTLYLLFEGMKEGRYKSSSRIPVSARAAAEPPTKLGVKAGGSITVEHAIKALITRSANDISTAVAEFVGGSEQAFARMMTAKARQLGMTNTQYRNAHGLPNTEQYTTARDQAILGIALREHFPQYYTYFSTRSFKFGKQTINSHNRLLGKLQGTDGIKTGYTRASGFNIVTSVQRDGRSVVAVVMGGKSAASRDQHVAALIRDHFPQASRRGGGNLVSAPRPAPRAQEVAAASIALPRRDIPVPSLRPDGEVDMQVAAYIQTQTPPAVAAAAAAMPSRVTPPAAVPVPTASPASDDRFAVDSMSTASIQTSGWAVQIASSTSQKEALAALVRAGKNASGIVSDANAFIEEFNNKGTLYYRARFGFSSKNQAVNACSALKKQKIDCFTSAL</sequence>
<accession>A0ABS0S7Z3</accession>
<proteinExistence type="inferred from homology"/>
<organism evidence="9 10">
    <name type="scientific">Aquamicrobium zhengzhouense</name>
    <dbReference type="NCBI Taxonomy" id="2781738"/>
    <lineage>
        <taxon>Bacteria</taxon>
        <taxon>Pseudomonadati</taxon>
        <taxon>Pseudomonadota</taxon>
        <taxon>Alphaproteobacteria</taxon>
        <taxon>Hyphomicrobiales</taxon>
        <taxon>Phyllobacteriaceae</taxon>
        <taxon>Aquamicrobium</taxon>
    </lineage>
</organism>
<dbReference type="PANTHER" id="PTHR21581">
    <property type="entry name" value="D-ALANYL-D-ALANINE CARBOXYPEPTIDASE"/>
    <property type="match status" value="1"/>
</dbReference>
<dbReference type="Gene3D" id="3.40.710.10">
    <property type="entry name" value="DD-peptidase/beta-lactamase superfamily"/>
    <property type="match status" value="1"/>
</dbReference>
<evidence type="ECO:0000313" key="9">
    <source>
        <dbReference type="EMBL" id="MBI1619409.1"/>
    </source>
</evidence>
<evidence type="ECO:0000256" key="2">
    <source>
        <dbReference type="ARBA" id="ARBA00022729"/>
    </source>
</evidence>
<keyword evidence="3 9" id="KW-0378">Hydrolase</keyword>
<dbReference type="InterPro" id="IPR007730">
    <property type="entry name" value="SPOR-like_dom"/>
</dbReference>
<dbReference type="InterPro" id="IPR001967">
    <property type="entry name" value="Peptidase_S11_N"/>
</dbReference>
<evidence type="ECO:0000256" key="4">
    <source>
        <dbReference type="ARBA" id="ARBA00022960"/>
    </source>
</evidence>
<protein>
    <submittedName>
        <fullName evidence="9">Serine hydrolase</fullName>
    </submittedName>
</protein>
<dbReference type="InterPro" id="IPR012338">
    <property type="entry name" value="Beta-lactam/transpept-like"/>
</dbReference>
<dbReference type="Pfam" id="PF00768">
    <property type="entry name" value="Peptidase_S11"/>
    <property type="match status" value="1"/>
</dbReference>
<evidence type="ECO:0000256" key="5">
    <source>
        <dbReference type="ARBA" id="ARBA00022984"/>
    </source>
</evidence>
<keyword evidence="5" id="KW-0573">Peptidoglycan synthesis</keyword>
<evidence type="ECO:0000256" key="3">
    <source>
        <dbReference type="ARBA" id="ARBA00022801"/>
    </source>
</evidence>
<reference evidence="9 10" key="1">
    <citation type="submission" date="2020-10" db="EMBL/GenBank/DDBJ databases">
        <title>Aquamicrobium zhengzhouensis sp. nov., a exopolysaccharide producing bacterium isolated from farmland soil.</title>
        <authorList>
            <person name="Wang X."/>
        </authorList>
    </citation>
    <scope>NUCLEOTIDE SEQUENCE [LARGE SCALE GENOMIC DNA]</scope>
    <source>
        <strain evidence="10">cd-1</strain>
    </source>
</reference>
<comment type="similarity">
    <text evidence="1 7">Belongs to the peptidase S11 family.</text>
</comment>
<evidence type="ECO:0000256" key="1">
    <source>
        <dbReference type="ARBA" id="ARBA00007164"/>
    </source>
</evidence>
<name>A0ABS0S7Z3_9HYPH</name>
<dbReference type="InterPro" id="IPR018044">
    <property type="entry name" value="Peptidase_S11"/>
</dbReference>
<dbReference type="EMBL" id="JADGMQ010000001">
    <property type="protein sequence ID" value="MBI1619409.1"/>
    <property type="molecule type" value="Genomic_DNA"/>
</dbReference>
<keyword evidence="10" id="KW-1185">Reference proteome</keyword>
<gene>
    <name evidence="9" type="ORF">IOD40_01850</name>
</gene>
<evidence type="ECO:0000313" key="10">
    <source>
        <dbReference type="Proteomes" id="UP000601789"/>
    </source>
</evidence>
<comment type="caution">
    <text evidence="9">The sequence shown here is derived from an EMBL/GenBank/DDBJ whole genome shotgun (WGS) entry which is preliminary data.</text>
</comment>
<dbReference type="PRINTS" id="PR00725">
    <property type="entry name" value="DADACBPTASE1"/>
</dbReference>
<dbReference type="Proteomes" id="UP000601789">
    <property type="component" value="Unassembled WGS sequence"/>
</dbReference>
<dbReference type="InterPro" id="IPR036680">
    <property type="entry name" value="SPOR-like_sf"/>
</dbReference>
<dbReference type="Pfam" id="PF05036">
    <property type="entry name" value="SPOR"/>
    <property type="match status" value="1"/>
</dbReference>
<evidence type="ECO:0000256" key="7">
    <source>
        <dbReference type="RuleBase" id="RU004016"/>
    </source>
</evidence>
<dbReference type="GO" id="GO:0016787">
    <property type="term" value="F:hydrolase activity"/>
    <property type="evidence" value="ECO:0007669"/>
    <property type="project" value="UniProtKB-KW"/>
</dbReference>
<evidence type="ECO:0000259" key="8">
    <source>
        <dbReference type="PROSITE" id="PS51724"/>
    </source>
</evidence>
<dbReference type="PROSITE" id="PS51724">
    <property type="entry name" value="SPOR"/>
    <property type="match status" value="1"/>
</dbReference>
<dbReference type="Gene3D" id="3.30.70.1070">
    <property type="entry name" value="Sporulation related repeat"/>
    <property type="match status" value="1"/>
</dbReference>
<dbReference type="SUPFAM" id="SSF56601">
    <property type="entry name" value="beta-lactamase/transpeptidase-like"/>
    <property type="match status" value="1"/>
</dbReference>
<keyword evidence="2" id="KW-0732">Signal</keyword>
<evidence type="ECO:0000256" key="6">
    <source>
        <dbReference type="ARBA" id="ARBA00023316"/>
    </source>
</evidence>
<keyword evidence="4" id="KW-0133">Cell shape</keyword>
<keyword evidence="6" id="KW-0961">Cell wall biogenesis/degradation</keyword>
<dbReference type="PANTHER" id="PTHR21581:SF6">
    <property type="entry name" value="TRAFFICKING PROTEIN PARTICLE COMPLEX SUBUNIT 12"/>
    <property type="match status" value="1"/>
</dbReference>
<feature type="domain" description="SPOR" evidence="8">
    <location>
        <begin position="381"/>
        <end position="464"/>
    </location>
</feature>